<evidence type="ECO:0000256" key="1">
    <source>
        <dbReference type="SAM" id="MobiDB-lite"/>
    </source>
</evidence>
<organism evidence="2">
    <name type="scientific">Timspurckia oligopyrenoides</name>
    <dbReference type="NCBI Taxonomy" id="708627"/>
    <lineage>
        <taxon>Eukaryota</taxon>
        <taxon>Rhodophyta</taxon>
        <taxon>Bangiophyceae</taxon>
        <taxon>Porphyridiales</taxon>
        <taxon>Porphyridiaceae</taxon>
        <taxon>Timspurckia</taxon>
    </lineage>
</organism>
<evidence type="ECO:0000313" key="2">
    <source>
        <dbReference type="EMBL" id="CAD8819544.1"/>
    </source>
</evidence>
<feature type="region of interest" description="Disordered" evidence="1">
    <location>
        <begin position="80"/>
        <end position="112"/>
    </location>
</feature>
<sequence length="157" mass="16803">MEAFVGVSLVGGVKVYSASQSRVVCGVFSSSLYSVSSRNSSSRVVMMGGVDPAWKNELCGGFPGGEAFFKQWLAEGATGDVPALDESKQPKSDFAGEEEYEPIGSKRGQQKQLDPAWKTLFAGGIPGGETFYKRWVAQGTLGDVPNLDDELQPRANE</sequence>
<gene>
    <name evidence="2" type="ORF">TOLI1172_LOCUS3933</name>
</gene>
<dbReference type="EMBL" id="HBFP01005549">
    <property type="protein sequence ID" value="CAD8819544.1"/>
    <property type="molecule type" value="Transcribed_RNA"/>
</dbReference>
<proteinExistence type="predicted"/>
<accession>A0A7S0ZES9</accession>
<reference evidence="2" key="1">
    <citation type="submission" date="2021-01" db="EMBL/GenBank/DDBJ databases">
        <authorList>
            <person name="Corre E."/>
            <person name="Pelletier E."/>
            <person name="Niang G."/>
            <person name="Scheremetjew M."/>
            <person name="Finn R."/>
            <person name="Kale V."/>
            <person name="Holt S."/>
            <person name="Cochrane G."/>
            <person name="Meng A."/>
            <person name="Brown T."/>
            <person name="Cohen L."/>
        </authorList>
    </citation>
    <scope>NUCLEOTIDE SEQUENCE</scope>
    <source>
        <strain evidence="2">CCMP3278</strain>
    </source>
</reference>
<name>A0A7S0ZES9_9RHOD</name>
<protein>
    <submittedName>
        <fullName evidence="2">Uncharacterized protein</fullName>
    </submittedName>
</protein>
<dbReference type="AlphaFoldDB" id="A0A7S0ZES9"/>